<dbReference type="RefSeq" id="YP_009830055.1">
    <property type="nucleotide sequence ID" value="NC_048633.1"/>
</dbReference>
<dbReference type="KEGG" id="vg:55599469"/>
<evidence type="ECO:0008006" key="3">
    <source>
        <dbReference type="Google" id="ProtNLM"/>
    </source>
</evidence>
<reference evidence="1 2" key="1">
    <citation type="journal article" date="2016" name="Genome Announc.">
        <title>Genome Sequence of Bacillus cereus Phage vB_BceS-MY192.</title>
        <authorList>
            <person name="Yang Y."/>
            <person name="Zhan L."/>
            <person name="Chen J."/>
            <person name="Zhang Y."/>
            <person name="Sun Y."/>
            <person name="Yang Z."/>
            <person name="Jiang L."/>
            <person name="Zhu H."/>
            <person name="Zhang Y."/>
            <person name="Lu Y."/>
            <person name="Mei L."/>
        </authorList>
    </citation>
    <scope>NUCLEOTIDE SEQUENCE [LARGE SCALE GENOMIC DNA]</scope>
</reference>
<evidence type="ECO:0000313" key="1">
    <source>
        <dbReference type="EMBL" id="ALV83473.1"/>
    </source>
</evidence>
<evidence type="ECO:0000313" key="2">
    <source>
        <dbReference type="Proteomes" id="UP000260420"/>
    </source>
</evidence>
<keyword evidence="2" id="KW-1185">Reference proteome</keyword>
<name>A0A0U3TZ16_9CAUD</name>
<sequence length="47" mass="5350">MDKQNILINKLIDNRIYKLPDGRDLFEGSIEELKELIKGDGESEGSD</sequence>
<accession>A0A0U3TZ16</accession>
<dbReference type="Pfam" id="PF13076">
    <property type="entry name" value="Fur_reg_FbpA"/>
    <property type="match status" value="1"/>
</dbReference>
<dbReference type="InterPro" id="IPR025072">
    <property type="entry name" value="Fur_reg_FbpA"/>
</dbReference>
<proteinExistence type="predicted"/>
<protein>
    <recommendedName>
        <fullName evidence="3">Fur-regulated basic protein FbpA</fullName>
    </recommendedName>
</protein>
<dbReference type="EMBL" id="KT725776">
    <property type="protein sequence ID" value="ALV83473.1"/>
    <property type="molecule type" value="Genomic_DNA"/>
</dbReference>
<dbReference type="Proteomes" id="UP000260420">
    <property type="component" value="Segment"/>
</dbReference>
<organism evidence="1 2">
    <name type="scientific">Bacillus phage vB_BceS-MY192</name>
    <dbReference type="NCBI Taxonomy" id="1759525"/>
    <lineage>
        <taxon>Viruses</taxon>
        <taxon>Duplodnaviria</taxon>
        <taxon>Heunggongvirae</taxon>
        <taxon>Uroviricota</taxon>
        <taxon>Caudoviricetes</taxon>
        <taxon>Hubeivirus</taxon>
        <taxon>Hubeivirus MY192</taxon>
    </lineage>
</organism>
<dbReference type="GeneID" id="55599469"/>